<evidence type="ECO:0000313" key="3">
    <source>
        <dbReference type="Proteomes" id="UP000450676"/>
    </source>
</evidence>
<dbReference type="RefSeq" id="WP_161074232.1">
    <property type="nucleotide sequence ID" value="NZ_CP086370.1"/>
</dbReference>
<evidence type="ECO:0008006" key="4">
    <source>
        <dbReference type="Google" id="ProtNLM"/>
    </source>
</evidence>
<feature type="transmembrane region" description="Helical" evidence="1">
    <location>
        <begin position="15"/>
        <end position="35"/>
    </location>
</feature>
<evidence type="ECO:0000256" key="1">
    <source>
        <dbReference type="SAM" id="Phobius"/>
    </source>
</evidence>
<accession>A0A7X4HG69</accession>
<reference evidence="2 3" key="1">
    <citation type="submission" date="2019-12" db="EMBL/GenBank/DDBJ databases">
        <title>Novel species isolated from a subtropical stream in China.</title>
        <authorList>
            <person name="Lu H."/>
        </authorList>
    </citation>
    <scope>NUCLEOTIDE SEQUENCE [LARGE SCALE GENOMIC DNA]</scope>
    <source>
        <strain evidence="2 3">FT127W</strain>
    </source>
</reference>
<organism evidence="2 3">
    <name type="scientific">Pseudoduganella aquatica</name>
    <dbReference type="NCBI Taxonomy" id="2660641"/>
    <lineage>
        <taxon>Bacteria</taxon>
        <taxon>Pseudomonadati</taxon>
        <taxon>Pseudomonadota</taxon>
        <taxon>Betaproteobacteria</taxon>
        <taxon>Burkholderiales</taxon>
        <taxon>Oxalobacteraceae</taxon>
        <taxon>Telluria group</taxon>
        <taxon>Pseudoduganella</taxon>
    </lineage>
</organism>
<keyword evidence="1" id="KW-0472">Membrane</keyword>
<comment type="caution">
    <text evidence="2">The sequence shown here is derived from an EMBL/GenBank/DDBJ whole genome shotgun (WGS) entry which is preliminary data.</text>
</comment>
<gene>
    <name evidence="2" type="ORF">GTP77_21695</name>
</gene>
<dbReference type="EMBL" id="WWCU01000029">
    <property type="protein sequence ID" value="MYN09937.1"/>
    <property type="molecule type" value="Genomic_DNA"/>
</dbReference>
<dbReference type="AlphaFoldDB" id="A0A7X4HG69"/>
<dbReference type="Proteomes" id="UP000450676">
    <property type="component" value="Unassembled WGS sequence"/>
</dbReference>
<proteinExistence type="predicted"/>
<keyword evidence="1" id="KW-1133">Transmembrane helix</keyword>
<evidence type="ECO:0000313" key="2">
    <source>
        <dbReference type="EMBL" id="MYN09937.1"/>
    </source>
</evidence>
<name>A0A7X4HG69_9BURK</name>
<protein>
    <recommendedName>
        <fullName evidence="4">Pilus assembly protein PilX</fullName>
    </recommendedName>
</protein>
<keyword evidence="3" id="KW-1185">Reference proteome</keyword>
<sequence>MGKLNTAQGLRQRGVALPVMLIMLAVMMLSSIYLLRSTNSSTMTTSNLAYDSSLAKAADLGLHTAFQFLATQPKSTLVANIPAAGYVASMAPNQGVNHPDFWAGSAYVDDSAHNRIQYVIHRMCMLPGAYNSTAPANNCTLAAAKQKVASQTGLGLSLSSDRSEYATMPELHYVITARIYGPRGGNVVTQSVVMMGP</sequence>
<keyword evidence="1" id="KW-0812">Transmembrane</keyword>